<keyword evidence="2" id="KW-1185">Reference proteome</keyword>
<dbReference type="InterPro" id="IPR006450">
    <property type="entry name" value="Phage_HK97_gp6-like"/>
</dbReference>
<accession>A0A0J1FKW6</accession>
<evidence type="ECO:0000313" key="1">
    <source>
        <dbReference type="EMBL" id="KLU64022.1"/>
    </source>
</evidence>
<dbReference type="STRING" id="476652.DEAC_c40160"/>
<dbReference type="Proteomes" id="UP000036356">
    <property type="component" value="Unassembled WGS sequence"/>
</dbReference>
<gene>
    <name evidence="1" type="ORF">DEAC_c40160</name>
</gene>
<dbReference type="RefSeq" id="WP_047811789.1">
    <property type="nucleotide sequence ID" value="NZ_LDZY01000018.1"/>
</dbReference>
<dbReference type="EMBL" id="LDZY01000018">
    <property type="protein sequence ID" value="KLU64022.1"/>
    <property type="molecule type" value="Genomic_DNA"/>
</dbReference>
<comment type="caution">
    <text evidence="1">The sequence shown here is derived from an EMBL/GenBank/DDBJ whole genome shotgun (WGS) entry which is preliminary data.</text>
</comment>
<dbReference type="CDD" id="cd08054">
    <property type="entry name" value="gp6"/>
    <property type="match status" value="1"/>
</dbReference>
<dbReference type="NCBIfam" id="TIGR02215">
    <property type="entry name" value="phage_chp_gp8"/>
    <property type="match status" value="1"/>
</dbReference>
<reference evidence="1 2" key="1">
    <citation type="submission" date="2015-06" db="EMBL/GenBank/DDBJ databases">
        <title>Draft genome of the moderately acidophilic sulfate reducer Candidatus Desulfosporosinus acididurans strain M1.</title>
        <authorList>
            <person name="Poehlein A."/>
            <person name="Petzsch P."/>
            <person name="Johnson B.D."/>
            <person name="Schloemann M."/>
            <person name="Daniel R."/>
            <person name="Muehling M."/>
        </authorList>
    </citation>
    <scope>NUCLEOTIDE SEQUENCE [LARGE SCALE GENOMIC DNA]</scope>
    <source>
        <strain evidence="1 2">M1</strain>
    </source>
</reference>
<dbReference type="InterPro" id="IPR011738">
    <property type="entry name" value="Phage_CHP"/>
</dbReference>
<dbReference type="AlphaFoldDB" id="A0A0J1FKW6"/>
<proteinExistence type="predicted"/>
<organism evidence="1 2">
    <name type="scientific">Desulfosporosinus acididurans</name>
    <dbReference type="NCBI Taxonomy" id="476652"/>
    <lineage>
        <taxon>Bacteria</taxon>
        <taxon>Bacillati</taxon>
        <taxon>Bacillota</taxon>
        <taxon>Clostridia</taxon>
        <taxon>Eubacteriales</taxon>
        <taxon>Desulfitobacteriaceae</taxon>
        <taxon>Desulfosporosinus</taxon>
    </lineage>
</organism>
<name>A0A0J1FKW6_9FIRM</name>
<dbReference type="InterPro" id="IPR021146">
    <property type="entry name" value="Phage_gp6-like_head-tail"/>
</dbReference>
<protein>
    <submittedName>
        <fullName evidence="1">Phage gp6-like head-tail connector protein</fullName>
    </submittedName>
</protein>
<dbReference type="PATRIC" id="fig|476652.3.peg.4255"/>
<evidence type="ECO:0000313" key="2">
    <source>
        <dbReference type="Proteomes" id="UP000036356"/>
    </source>
</evidence>
<dbReference type="Pfam" id="PF05135">
    <property type="entry name" value="Phage_connect_1"/>
    <property type="match status" value="1"/>
</dbReference>
<sequence>MALTLNLKTPIAAEPMTLAEAKNFLRVDLDDDDAFISSLVSSARDYCESATMRALGTESFELVLEDFPSDRDFIEIPRPPLQNIISAQYKDCYGVMRDIDPETIILDYDSEPGRIVLAYNRFWPIYIPWPAGAVIINFTAGYNAANPMPEGIKQAMYLLIGQWYTNREPMVDRRLTELNYSVDALLQPHRVITLEW</sequence>
<dbReference type="NCBIfam" id="TIGR01560">
    <property type="entry name" value="put_DNA_pack"/>
    <property type="match status" value="2"/>
</dbReference>
<dbReference type="Gene3D" id="1.10.3230.30">
    <property type="entry name" value="Phage gp6-like head-tail connector protein"/>
    <property type="match status" value="1"/>
</dbReference>